<name>N6X5M0_9ACTO</name>
<evidence type="ECO:0000313" key="2">
    <source>
        <dbReference type="EMBL" id="ENO18682.1"/>
    </source>
</evidence>
<organism evidence="2 3">
    <name type="scientific">Schaalia cardiffensis F0333</name>
    <dbReference type="NCBI Taxonomy" id="888050"/>
    <lineage>
        <taxon>Bacteria</taxon>
        <taxon>Bacillati</taxon>
        <taxon>Actinomycetota</taxon>
        <taxon>Actinomycetes</taxon>
        <taxon>Actinomycetales</taxon>
        <taxon>Actinomycetaceae</taxon>
        <taxon>Schaalia</taxon>
    </lineage>
</organism>
<evidence type="ECO:0000313" key="3">
    <source>
        <dbReference type="Proteomes" id="UP000013015"/>
    </source>
</evidence>
<evidence type="ECO:0000256" key="1">
    <source>
        <dbReference type="SAM" id="Phobius"/>
    </source>
</evidence>
<keyword evidence="1" id="KW-1133">Transmembrane helix</keyword>
<dbReference type="AlphaFoldDB" id="N6X5M0"/>
<dbReference type="PATRIC" id="fig|888050.3.peg.533"/>
<reference evidence="2 3" key="1">
    <citation type="submission" date="2013-03" db="EMBL/GenBank/DDBJ databases">
        <title>Reference genome for the Human Microbiome Project.</title>
        <authorList>
            <person name="Aqrawi P."/>
            <person name="Ayvaz T."/>
            <person name="Bess C."/>
            <person name="Blankenburg K."/>
            <person name="Coyle M."/>
            <person name="Deng J."/>
            <person name="Forbes L."/>
            <person name="Fowler G."/>
            <person name="Francisco L."/>
            <person name="Fu Q."/>
            <person name="Gibbs R."/>
            <person name="Gross S."/>
            <person name="Gubbala S."/>
            <person name="Hale W."/>
            <person name="Hemphill L."/>
            <person name="Highlander S."/>
            <person name="Hirani K."/>
            <person name="Jackson L."/>
            <person name="Jakkamsetti A."/>
            <person name="Javaid M."/>
            <person name="Jayaseelan J.C."/>
            <person name="Jiang H."/>
            <person name="Joshi V."/>
            <person name="Korchina V."/>
            <person name="Kovar C."/>
            <person name="Lara F."/>
            <person name="Lee S."/>
            <person name="Liu Y."/>
            <person name="Mata R."/>
            <person name="Mathew T."/>
            <person name="Munidasa M."/>
            <person name="Muzny D."/>
            <person name="Nazareth L."/>
            <person name="Ngo R."/>
            <person name="Nguyen L."/>
            <person name="Nguyen N."/>
            <person name="Okwuonu G."/>
            <person name="Ongeri F."/>
            <person name="Palculict T."/>
            <person name="Patil S."/>
            <person name="Petrosino J."/>
            <person name="Pham C."/>
            <person name="Pham P."/>
            <person name="Pu L.-L."/>
            <person name="Qin X."/>
            <person name="Qu J."/>
            <person name="Reid J."/>
            <person name="Ross M."/>
            <person name="Ruth R."/>
            <person name="Saada N."/>
            <person name="San Lucas F."/>
            <person name="Santibanez J."/>
            <person name="Shang Y."/>
            <person name="Simmons D."/>
            <person name="Song X.-Z."/>
            <person name="Tang L.-Y."/>
            <person name="Thornton R."/>
            <person name="Warren J."/>
            <person name="Weissenberger G."/>
            <person name="Wilczek-Boney K."/>
            <person name="Worley K."/>
            <person name="Youmans B."/>
            <person name="Zhang J."/>
            <person name="Zhang L."/>
            <person name="Zhao Z."/>
            <person name="Zhou C."/>
            <person name="Zhu D."/>
            <person name="Zhu Y."/>
        </authorList>
    </citation>
    <scope>NUCLEOTIDE SEQUENCE [LARGE SCALE GENOMIC DNA]</scope>
    <source>
        <strain evidence="2 3">F0333</strain>
    </source>
</reference>
<keyword evidence="3" id="KW-1185">Reference proteome</keyword>
<feature type="transmembrane region" description="Helical" evidence="1">
    <location>
        <begin position="108"/>
        <end position="134"/>
    </location>
</feature>
<protein>
    <submittedName>
        <fullName evidence="2">Uncharacterized protein</fullName>
    </submittedName>
</protein>
<feature type="transmembrane region" description="Helical" evidence="1">
    <location>
        <begin position="38"/>
        <end position="57"/>
    </location>
</feature>
<dbReference type="EMBL" id="AQHZ01000009">
    <property type="protein sequence ID" value="ENO18682.1"/>
    <property type="molecule type" value="Genomic_DNA"/>
</dbReference>
<dbReference type="Proteomes" id="UP000013015">
    <property type="component" value="Unassembled WGS sequence"/>
</dbReference>
<gene>
    <name evidence="2" type="ORF">HMPREF9004_0553</name>
</gene>
<accession>N6X5M0</accession>
<proteinExistence type="predicted"/>
<sequence length="147" mass="16991">MLATVSWLLLFKQSYWEHCEGIFVSSCDIATFANSKEIVKTVMSSIPFGLLFAYYLTRLPLFQQSQDRSFLYDVWTRPHFRLLAWVIGLAILFPFLNSFDFLSGGKAFYGKFVSVADLIQVLIIAFQTFVLVIFQRMCYKIRPNVAS</sequence>
<dbReference type="HOGENOM" id="CLU_1764062_0_0_11"/>
<keyword evidence="1" id="KW-0812">Transmembrane</keyword>
<keyword evidence="1" id="KW-0472">Membrane</keyword>
<feature type="transmembrane region" description="Helical" evidence="1">
    <location>
        <begin position="78"/>
        <end position="96"/>
    </location>
</feature>
<comment type="caution">
    <text evidence="2">The sequence shown here is derived from an EMBL/GenBank/DDBJ whole genome shotgun (WGS) entry which is preliminary data.</text>
</comment>